<dbReference type="EMBL" id="JAULSW010000003">
    <property type="protein sequence ID" value="KAK3387584.1"/>
    <property type="molecule type" value="Genomic_DNA"/>
</dbReference>
<feature type="compositionally biased region" description="Low complexity" evidence="6">
    <location>
        <begin position="465"/>
        <end position="475"/>
    </location>
</feature>
<comment type="caution">
    <text evidence="8">The sequence shown here is derived from an EMBL/GenBank/DDBJ whole genome shotgun (WGS) entry which is preliminary data.</text>
</comment>
<dbReference type="CDD" id="cd12455">
    <property type="entry name" value="RRM_like_Smg4_UPF3"/>
    <property type="match status" value="1"/>
</dbReference>
<keyword evidence="4" id="KW-0539">Nucleus</keyword>
<dbReference type="PROSITE" id="PS50102">
    <property type="entry name" value="RRM"/>
    <property type="match status" value="1"/>
</dbReference>
<feature type="compositionally biased region" description="Basic and acidic residues" evidence="6">
    <location>
        <begin position="253"/>
        <end position="267"/>
    </location>
</feature>
<feature type="compositionally biased region" description="Basic and acidic residues" evidence="6">
    <location>
        <begin position="341"/>
        <end position="351"/>
    </location>
</feature>
<evidence type="ECO:0000256" key="5">
    <source>
        <dbReference type="PROSITE-ProRule" id="PRU00176"/>
    </source>
</evidence>
<dbReference type="SMART" id="SM00360">
    <property type="entry name" value="RRM"/>
    <property type="match status" value="1"/>
</dbReference>
<feature type="compositionally biased region" description="Basic and acidic residues" evidence="6">
    <location>
        <begin position="406"/>
        <end position="419"/>
    </location>
</feature>
<dbReference type="GO" id="GO:0005730">
    <property type="term" value="C:nucleolus"/>
    <property type="evidence" value="ECO:0007669"/>
    <property type="project" value="TreeGrafter"/>
</dbReference>
<comment type="subcellular location">
    <subcellularLocation>
        <location evidence="1">Nucleus</location>
    </subcellularLocation>
</comment>
<evidence type="ECO:0000256" key="4">
    <source>
        <dbReference type="ARBA" id="ARBA00023242"/>
    </source>
</evidence>
<dbReference type="CDD" id="cd00590">
    <property type="entry name" value="RRM_SF"/>
    <property type="match status" value="1"/>
</dbReference>
<feature type="region of interest" description="Disordered" evidence="6">
    <location>
        <begin position="580"/>
        <end position="674"/>
    </location>
</feature>
<keyword evidence="5" id="KW-0694">RNA-binding</keyword>
<evidence type="ECO:0000313" key="8">
    <source>
        <dbReference type="EMBL" id="KAK3387584.1"/>
    </source>
</evidence>
<feature type="compositionally biased region" description="Low complexity" evidence="6">
    <location>
        <begin position="491"/>
        <end position="501"/>
    </location>
</feature>
<keyword evidence="9" id="KW-1185">Reference proteome</keyword>
<evidence type="ECO:0000256" key="3">
    <source>
        <dbReference type="ARBA" id="ARBA00023161"/>
    </source>
</evidence>
<dbReference type="InterPro" id="IPR005120">
    <property type="entry name" value="UPF3_dom"/>
</dbReference>
<comment type="similarity">
    <text evidence="2">Belongs to the RENT3 family.</text>
</comment>
<accession>A0AAE0NU53</accession>
<evidence type="ECO:0000256" key="2">
    <source>
        <dbReference type="ARBA" id="ARBA00005991"/>
    </source>
</evidence>
<dbReference type="InterPro" id="IPR000504">
    <property type="entry name" value="RRM_dom"/>
</dbReference>
<feature type="compositionally biased region" description="Polar residues" evidence="6">
    <location>
        <begin position="665"/>
        <end position="674"/>
    </location>
</feature>
<reference evidence="8" key="2">
    <citation type="submission" date="2023-06" db="EMBL/GenBank/DDBJ databases">
        <authorList>
            <consortium name="Lawrence Berkeley National Laboratory"/>
            <person name="Haridas S."/>
            <person name="Hensen N."/>
            <person name="Bonometti L."/>
            <person name="Westerberg I."/>
            <person name="Brannstrom I.O."/>
            <person name="Guillou S."/>
            <person name="Cros-Aarteil S."/>
            <person name="Calhoun S."/>
            <person name="Kuo A."/>
            <person name="Mondo S."/>
            <person name="Pangilinan J."/>
            <person name="Riley R."/>
            <person name="LaButti K."/>
            <person name="Andreopoulos B."/>
            <person name="Lipzen A."/>
            <person name="Chen C."/>
            <person name="Yanf M."/>
            <person name="Daum C."/>
            <person name="Ng V."/>
            <person name="Clum A."/>
            <person name="Steindorff A."/>
            <person name="Ohm R."/>
            <person name="Martin F."/>
            <person name="Silar P."/>
            <person name="Natvig D."/>
            <person name="Lalanne C."/>
            <person name="Gautier V."/>
            <person name="Ament-velasquez S.L."/>
            <person name="Kruys A."/>
            <person name="Hutchinson M.I."/>
            <person name="Powell A.J."/>
            <person name="Barry K."/>
            <person name="Miller A.N."/>
            <person name="Grigoriev I.V."/>
            <person name="Debuchy R."/>
            <person name="Gladieux P."/>
            <person name="Thoren M.H."/>
            <person name="Johannesson H."/>
        </authorList>
    </citation>
    <scope>NUCLEOTIDE SEQUENCE</scope>
    <source>
        <strain evidence="8">CBS 232.78</strain>
    </source>
</reference>
<feature type="compositionally biased region" description="Pro residues" evidence="6">
    <location>
        <begin position="451"/>
        <end position="464"/>
    </location>
</feature>
<dbReference type="GO" id="GO:0005737">
    <property type="term" value="C:cytoplasm"/>
    <property type="evidence" value="ECO:0007669"/>
    <property type="project" value="TreeGrafter"/>
</dbReference>
<dbReference type="SUPFAM" id="SSF54928">
    <property type="entry name" value="RNA-binding domain, RBD"/>
    <property type="match status" value="2"/>
</dbReference>
<evidence type="ECO:0000256" key="1">
    <source>
        <dbReference type="ARBA" id="ARBA00004123"/>
    </source>
</evidence>
<feature type="region of interest" description="Disordered" evidence="6">
    <location>
        <begin position="175"/>
        <end position="519"/>
    </location>
</feature>
<sequence>MAAPQLLSRKANGVSDSPAPGSVSAAQSSSDAPKAPRTKAAPEGEKVVIRRLPPAMTEQEFVAILGDDWKLGNGRVDWFSYWPGKISQHPSKPSRPSRAYLHVMKRDELLALLQTVQNAVWEDAKESHTDPALVLPPTAEFSVYKKVPSDKKRSDNRQGTIDQDPEFMAFLESLANPDANKGGDGDQAAEDAAKAEKTTTTPLVEFLREKKAARVKEAAAAKSAKHSRQESQGGKGKPSLASSEEPKTKHRESRSEKSSGKSPEKVKILTKKAAAAAEAAADAAKAVALKIQTQQAQAQTSTQSSSQDGPTRSRRAGIAAAARILQRDLGLSPGNAHRKARQEAAKAEADSKVSVPKETAKEVAPVTKEPAVPSISVDPSTSPAPSTSSKGAQPSSSGRTRNRKRGAGEDAAKAKENKTVEAPSHTPPKPPIILMKKKDAQPPASLQTPPSAAPQPPKSAPTPKPAATASTTPAAVQSVPVAAKSGPAKQGSAPKKSNSSAPPAPGATRAFLKHANQSQGVTESLLKEAMQVFGSVTSVEIDRKKGFAYVDFVDHESLVKAMAASPVNVAQATVQILERKDMGKKAPANAKNPTPAPLPPAVAEASTPRPTTPATPTTEKTGGAQEKRGHRRRGGRGRDKESGGGKDGGGGGSKNTDASGGSARAASTVTQSSG</sequence>
<feature type="region of interest" description="Disordered" evidence="6">
    <location>
        <begin position="1"/>
        <end position="46"/>
    </location>
</feature>
<proteinExistence type="inferred from homology"/>
<gene>
    <name evidence="8" type="ORF">B0H63DRAFT_559074</name>
</gene>
<evidence type="ECO:0000256" key="6">
    <source>
        <dbReference type="SAM" id="MobiDB-lite"/>
    </source>
</evidence>
<evidence type="ECO:0000259" key="7">
    <source>
        <dbReference type="PROSITE" id="PS50102"/>
    </source>
</evidence>
<feature type="compositionally biased region" description="Low complexity" evidence="6">
    <location>
        <begin position="601"/>
        <end position="621"/>
    </location>
</feature>
<reference evidence="8" key="1">
    <citation type="journal article" date="2023" name="Mol. Phylogenet. Evol.">
        <title>Genome-scale phylogeny and comparative genomics of the fungal order Sordariales.</title>
        <authorList>
            <person name="Hensen N."/>
            <person name="Bonometti L."/>
            <person name="Westerberg I."/>
            <person name="Brannstrom I.O."/>
            <person name="Guillou S."/>
            <person name="Cros-Aarteil S."/>
            <person name="Calhoun S."/>
            <person name="Haridas S."/>
            <person name="Kuo A."/>
            <person name="Mondo S."/>
            <person name="Pangilinan J."/>
            <person name="Riley R."/>
            <person name="LaButti K."/>
            <person name="Andreopoulos B."/>
            <person name="Lipzen A."/>
            <person name="Chen C."/>
            <person name="Yan M."/>
            <person name="Daum C."/>
            <person name="Ng V."/>
            <person name="Clum A."/>
            <person name="Steindorff A."/>
            <person name="Ohm R.A."/>
            <person name="Martin F."/>
            <person name="Silar P."/>
            <person name="Natvig D.O."/>
            <person name="Lalanne C."/>
            <person name="Gautier V."/>
            <person name="Ament-Velasquez S.L."/>
            <person name="Kruys A."/>
            <person name="Hutchinson M.I."/>
            <person name="Powell A.J."/>
            <person name="Barry K."/>
            <person name="Miller A.N."/>
            <person name="Grigoriev I.V."/>
            <person name="Debuchy R."/>
            <person name="Gladieux P."/>
            <person name="Hiltunen Thoren M."/>
            <person name="Johannesson H."/>
        </authorList>
    </citation>
    <scope>NUCLEOTIDE SEQUENCE</scope>
    <source>
        <strain evidence="8">CBS 232.78</strain>
    </source>
</reference>
<evidence type="ECO:0000313" key="9">
    <source>
        <dbReference type="Proteomes" id="UP001285441"/>
    </source>
</evidence>
<keyword evidence="3" id="KW-0866">Nonsense-mediated mRNA decay</keyword>
<feature type="domain" description="RRM" evidence="7">
    <location>
        <begin position="508"/>
        <end position="574"/>
    </location>
</feature>
<dbReference type="Pfam" id="PF00076">
    <property type="entry name" value="RRM_1"/>
    <property type="match status" value="1"/>
</dbReference>
<dbReference type="Pfam" id="PF03467">
    <property type="entry name" value="Smg4_UPF3"/>
    <property type="match status" value="1"/>
</dbReference>
<organism evidence="8 9">
    <name type="scientific">Podospora didyma</name>
    <dbReference type="NCBI Taxonomy" id="330526"/>
    <lineage>
        <taxon>Eukaryota</taxon>
        <taxon>Fungi</taxon>
        <taxon>Dikarya</taxon>
        <taxon>Ascomycota</taxon>
        <taxon>Pezizomycotina</taxon>
        <taxon>Sordariomycetes</taxon>
        <taxon>Sordariomycetidae</taxon>
        <taxon>Sordariales</taxon>
        <taxon>Podosporaceae</taxon>
        <taxon>Podospora</taxon>
    </lineage>
</organism>
<feature type="compositionally biased region" description="Polar residues" evidence="6">
    <location>
        <begin position="390"/>
        <end position="399"/>
    </location>
</feature>
<dbReference type="PANTHER" id="PTHR13112:SF0">
    <property type="entry name" value="FI21285P1"/>
    <property type="match status" value="1"/>
</dbReference>
<feature type="compositionally biased region" description="Low complexity" evidence="6">
    <location>
        <begin position="441"/>
        <end position="450"/>
    </location>
</feature>
<name>A0AAE0NU53_9PEZI</name>
<dbReference type="InterPro" id="IPR035979">
    <property type="entry name" value="RBD_domain_sf"/>
</dbReference>
<feature type="compositionally biased region" description="Basic and acidic residues" evidence="6">
    <location>
        <begin position="206"/>
        <end position="219"/>
    </location>
</feature>
<dbReference type="PANTHER" id="PTHR13112">
    <property type="entry name" value="UPF3 REGULATOR OF NONSENSE TRANSCRIPTS-LIKE PROTEIN"/>
    <property type="match status" value="1"/>
</dbReference>
<protein>
    <submittedName>
        <fullName evidence="8">Smg-4/UPF3 family-domain-containing protein</fullName>
    </submittedName>
</protein>
<dbReference type="Gene3D" id="3.30.70.330">
    <property type="match status" value="2"/>
</dbReference>
<dbReference type="GO" id="GO:0000184">
    <property type="term" value="P:nuclear-transcribed mRNA catabolic process, nonsense-mediated decay"/>
    <property type="evidence" value="ECO:0007669"/>
    <property type="project" value="UniProtKB-KW"/>
</dbReference>
<feature type="compositionally biased region" description="Low complexity" evidence="6">
    <location>
        <begin position="379"/>
        <end position="389"/>
    </location>
</feature>
<dbReference type="InterPro" id="IPR012677">
    <property type="entry name" value="Nucleotide-bd_a/b_plait_sf"/>
</dbReference>
<dbReference type="AlphaFoldDB" id="A0AAE0NU53"/>
<dbReference type="GO" id="GO:0003729">
    <property type="term" value="F:mRNA binding"/>
    <property type="evidence" value="ECO:0007669"/>
    <property type="project" value="TreeGrafter"/>
</dbReference>
<feature type="compositionally biased region" description="Low complexity" evidence="6">
    <location>
        <begin position="271"/>
        <end position="307"/>
    </location>
</feature>
<dbReference type="InterPro" id="IPR039722">
    <property type="entry name" value="Upf3"/>
</dbReference>
<dbReference type="Proteomes" id="UP001285441">
    <property type="component" value="Unassembled WGS sequence"/>
</dbReference>
<dbReference type="GO" id="GO:0045727">
    <property type="term" value="P:positive regulation of translation"/>
    <property type="evidence" value="ECO:0007669"/>
    <property type="project" value="TreeGrafter"/>
</dbReference>